<dbReference type="Pfam" id="PF13855">
    <property type="entry name" value="LRR_8"/>
    <property type="match status" value="1"/>
</dbReference>
<feature type="compositionally biased region" description="Polar residues" evidence="3">
    <location>
        <begin position="328"/>
        <end position="338"/>
    </location>
</feature>
<accession>A0ABR4PWN9</accession>
<keyword evidence="5" id="KW-1185">Reference proteome</keyword>
<keyword evidence="2" id="KW-0677">Repeat</keyword>
<dbReference type="SMART" id="SM00369">
    <property type="entry name" value="LRR_TYP"/>
    <property type="match status" value="10"/>
</dbReference>
<evidence type="ECO:0000256" key="2">
    <source>
        <dbReference type="ARBA" id="ARBA00022737"/>
    </source>
</evidence>
<dbReference type="PANTHER" id="PTHR48051:SF1">
    <property type="entry name" value="RAS SUPPRESSOR PROTEIN 1"/>
    <property type="match status" value="1"/>
</dbReference>
<feature type="compositionally biased region" description="Low complexity" evidence="3">
    <location>
        <begin position="233"/>
        <end position="244"/>
    </location>
</feature>
<feature type="compositionally biased region" description="Low complexity" evidence="3">
    <location>
        <begin position="409"/>
        <end position="420"/>
    </location>
</feature>
<feature type="compositionally biased region" description="Polar residues" evidence="3">
    <location>
        <begin position="103"/>
        <end position="116"/>
    </location>
</feature>
<dbReference type="PANTHER" id="PTHR48051">
    <property type="match status" value="1"/>
</dbReference>
<dbReference type="Gene3D" id="3.80.10.10">
    <property type="entry name" value="Ribonuclease Inhibitor"/>
    <property type="match status" value="3"/>
</dbReference>
<feature type="compositionally biased region" description="Polar residues" evidence="3">
    <location>
        <begin position="377"/>
        <end position="403"/>
    </location>
</feature>
<dbReference type="InterPro" id="IPR001611">
    <property type="entry name" value="Leu-rich_rpt"/>
</dbReference>
<protein>
    <submittedName>
        <fullName evidence="4">Conserved leucine-rich repeat protein</fullName>
    </submittedName>
</protein>
<gene>
    <name evidence="4" type="ORF">PVAG01_01267</name>
</gene>
<evidence type="ECO:0000256" key="1">
    <source>
        <dbReference type="ARBA" id="ARBA00022614"/>
    </source>
</evidence>
<feature type="compositionally biased region" description="Polar residues" evidence="3">
    <location>
        <begin position="265"/>
        <end position="320"/>
    </location>
</feature>
<feature type="compositionally biased region" description="Polar residues" evidence="3">
    <location>
        <begin position="180"/>
        <end position="200"/>
    </location>
</feature>
<dbReference type="InterPro" id="IPR032675">
    <property type="entry name" value="LRR_dom_sf"/>
</dbReference>
<feature type="compositionally biased region" description="Polar residues" evidence="3">
    <location>
        <begin position="36"/>
        <end position="78"/>
    </location>
</feature>
<keyword evidence="1" id="KW-0433">Leucine-rich repeat</keyword>
<proteinExistence type="predicted"/>
<feature type="compositionally biased region" description="Low complexity" evidence="3">
    <location>
        <begin position="850"/>
        <end position="864"/>
    </location>
</feature>
<feature type="region of interest" description="Disordered" evidence="3">
    <location>
        <begin position="832"/>
        <end position="878"/>
    </location>
</feature>
<dbReference type="InterPro" id="IPR003591">
    <property type="entry name" value="Leu-rich_rpt_typical-subtyp"/>
</dbReference>
<dbReference type="Proteomes" id="UP001629113">
    <property type="component" value="Unassembled WGS sequence"/>
</dbReference>
<dbReference type="EMBL" id="JBFCZG010000001">
    <property type="protein sequence ID" value="KAL3427758.1"/>
    <property type="molecule type" value="Genomic_DNA"/>
</dbReference>
<dbReference type="SMART" id="SM00364">
    <property type="entry name" value="LRR_BAC"/>
    <property type="match status" value="5"/>
</dbReference>
<feature type="compositionally biased region" description="Basic and acidic residues" evidence="3">
    <location>
        <begin position="140"/>
        <end position="149"/>
    </location>
</feature>
<comment type="caution">
    <text evidence="4">The sequence shown here is derived from an EMBL/GenBank/DDBJ whole genome shotgun (WGS) entry which is preliminary data.</text>
</comment>
<evidence type="ECO:0000313" key="5">
    <source>
        <dbReference type="Proteomes" id="UP001629113"/>
    </source>
</evidence>
<dbReference type="PROSITE" id="PS51450">
    <property type="entry name" value="LRR"/>
    <property type="match status" value="2"/>
</dbReference>
<dbReference type="InterPro" id="IPR050216">
    <property type="entry name" value="LRR_domain-containing"/>
</dbReference>
<feature type="compositionally biased region" description="Polar residues" evidence="3">
    <location>
        <begin position="357"/>
        <end position="367"/>
    </location>
</feature>
<reference evidence="4 5" key="1">
    <citation type="submission" date="2024-06" db="EMBL/GenBank/DDBJ databases">
        <title>Complete genome of Phlyctema vagabunda strain 19-DSS-EL-015.</title>
        <authorList>
            <person name="Fiorenzani C."/>
        </authorList>
    </citation>
    <scope>NUCLEOTIDE SEQUENCE [LARGE SCALE GENOMIC DNA]</scope>
    <source>
        <strain evidence="4 5">19-DSS-EL-015</strain>
    </source>
</reference>
<organism evidence="4 5">
    <name type="scientific">Phlyctema vagabunda</name>
    <dbReference type="NCBI Taxonomy" id="108571"/>
    <lineage>
        <taxon>Eukaryota</taxon>
        <taxon>Fungi</taxon>
        <taxon>Dikarya</taxon>
        <taxon>Ascomycota</taxon>
        <taxon>Pezizomycotina</taxon>
        <taxon>Leotiomycetes</taxon>
        <taxon>Helotiales</taxon>
        <taxon>Dermateaceae</taxon>
        <taxon>Phlyctema</taxon>
    </lineage>
</organism>
<feature type="region of interest" description="Disordered" evidence="3">
    <location>
        <begin position="1"/>
        <end position="420"/>
    </location>
</feature>
<evidence type="ECO:0000256" key="3">
    <source>
        <dbReference type="SAM" id="MobiDB-lite"/>
    </source>
</evidence>
<feature type="compositionally biased region" description="Low complexity" evidence="3">
    <location>
        <begin position="204"/>
        <end position="221"/>
    </location>
</feature>
<evidence type="ECO:0000313" key="4">
    <source>
        <dbReference type="EMBL" id="KAL3427758.1"/>
    </source>
</evidence>
<name>A0ABR4PWN9_9HELO</name>
<dbReference type="SUPFAM" id="SSF52058">
    <property type="entry name" value="L domain-like"/>
    <property type="match status" value="2"/>
</dbReference>
<sequence>MDPQQQPPNVSQRASFLPRPTSRLPVPRAPIRPSASIDNLQQQPSRSNQINNPRLRTAASREQLSSSTSTRPRATVTPSKYREPAQSSVYDRHVSSETVVRRSPQQPLLRKSSSNALFRKPSLQDTAQKPQKPPARPISRGREESIREDETFEDMTVEESRNSKPVSRKPRLSLSERTMETLQNIPSSPAVSMRKSSFYNTELPVRPASRSSQSSSRPSSSHTDTSMKPPMRSVSSRPTSSSSSGQTIAPDPHAPTNKPRPAAASFQSTPVKGPSTAKTLRTPSSVRSIKVPGSTSSVNSKLPSPTFDYSSRQQSPSPSKNIVDDNPRLTSGSKTFTGRSLKARPSVSGLFRKPSMPTMNKAGNSEKTGLDRKKVSPTFSNTSSEDRASSSFSPTSTKTNATSESEDQTIAATTATKSSSALREQIAKAKAAKRAAMNTVPTVASGVEEIPVVPTATFDFGLSQDPFNQNADPNGSKGLLRKRIEAARTDGRLNIAAMGFKKIPEEVMNMYNLDSISGGSWAESVDLTRFIAADNEFEEIEDEFFPDIDPRSGMDDDDESKGNQFGGLETLDLHGNLMKAIPMGLRRLELLTTLNLSNNKLDNSCFEVLSQISALRDLKIAGNSLSGALDSSISKLTNLEVLDIQRNALTSLPDGLVELVRLRVLNIAENKISALDFGVLSKLPLVELVARKNNLSGTLIADEVAELPHLQILDVIANSLTGLTNSAINLPALHQLSCSSNRLKSLPDMTTWVSLLTIAAEDNSIPSLPEGFATLPKIKNVDLSGNDLKVLDDRIGAMDSLVFFRVSGNPLREKKFAGMATDDLKNALKARLAPSEPETDENSVDGEFLTPQSTPTRPSSASAADWPVKSGGVLDRSGTKSSSLNPVIVAQIASNNSIKTLELHHNCFKEIPSSIGFFAATLTTLSLAHNEMTSDTFLTEELELPALKELNLSANTFNSLQPLIQNLIAPQLEKLDISFNRLTYLPPLRPYFPNLTTVLASNNTIRELLPESVKGLHVLDCNSNDLGSLNARIGLLGGPGGLQRLDVRGNRFRVPKYTVLEKGTEATLSWLKDRIPVGETSLTDID</sequence>